<accession>A0A7Y2EAB0</accession>
<evidence type="ECO:0000313" key="2">
    <source>
        <dbReference type="EMBL" id="NNF07450.1"/>
    </source>
</evidence>
<gene>
    <name evidence="2" type="ORF">HKN21_11865</name>
</gene>
<organism evidence="2 3">
    <name type="scientific">Eiseniibacteriota bacterium</name>
    <dbReference type="NCBI Taxonomy" id="2212470"/>
    <lineage>
        <taxon>Bacteria</taxon>
        <taxon>Candidatus Eiseniibacteriota</taxon>
    </lineage>
</organism>
<evidence type="ECO:0000259" key="1">
    <source>
        <dbReference type="Pfam" id="PF09860"/>
    </source>
</evidence>
<comment type="caution">
    <text evidence="2">The sequence shown here is derived from an EMBL/GenBank/DDBJ whole genome shotgun (WGS) entry which is preliminary data.</text>
</comment>
<protein>
    <submittedName>
        <fullName evidence="2">DUF2087 domain-containing protein</fullName>
    </submittedName>
</protein>
<evidence type="ECO:0000313" key="3">
    <source>
        <dbReference type="Proteomes" id="UP000547674"/>
    </source>
</evidence>
<feature type="domain" description="DUF2087" evidence="1">
    <location>
        <begin position="26"/>
        <end position="100"/>
    </location>
</feature>
<name>A0A7Y2EAB0_UNCEI</name>
<dbReference type="EMBL" id="JABDJR010000480">
    <property type="protein sequence ID" value="NNF07450.1"/>
    <property type="molecule type" value="Genomic_DNA"/>
</dbReference>
<reference evidence="2 3" key="1">
    <citation type="submission" date="2020-03" db="EMBL/GenBank/DDBJ databases">
        <title>Metabolic flexibility allows generalist bacteria to become dominant in a frequently disturbed ecosystem.</title>
        <authorList>
            <person name="Chen Y.-J."/>
            <person name="Leung P.M."/>
            <person name="Bay S.K."/>
            <person name="Hugenholtz P."/>
            <person name="Kessler A.J."/>
            <person name="Shelley G."/>
            <person name="Waite D.W."/>
            <person name="Cook P.L."/>
            <person name="Greening C."/>
        </authorList>
    </citation>
    <scope>NUCLEOTIDE SEQUENCE [LARGE SCALE GENOMIC DNA]</scope>
    <source>
        <strain evidence="2">SS_bin_28</strain>
    </source>
</reference>
<dbReference type="AlphaFoldDB" id="A0A7Y2EAB0"/>
<dbReference type="Pfam" id="PF09860">
    <property type="entry name" value="DUF2087"/>
    <property type="match status" value="1"/>
</dbReference>
<proteinExistence type="predicted"/>
<dbReference type="Proteomes" id="UP000547674">
    <property type="component" value="Unassembled WGS sequence"/>
</dbReference>
<sequence>MTQNLYPFSPETSESAWRRLLRGGPLEHLPRKEVDLMLLLTHAAAQFAADRTYSETEVSEILKVWLAKFASPHGVDHVTVRRYLSDLGFLTRDPAGEVYQPDSEKLEAMLEPATRKVKPGFLLKEIEFDREQRRKQFQS</sequence>
<dbReference type="InterPro" id="IPR018656">
    <property type="entry name" value="DUF2087"/>
</dbReference>